<dbReference type="InterPro" id="IPR011008">
    <property type="entry name" value="Dimeric_a/b-barrel"/>
</dbReference>
<evidence type="ECO:0000313" key="6">
    <source>
        <dbReference type="Proteomes" id="UP000198822"/>
    </source>
</evidence>
<accession>A0A1G8GDZ2</accession>
<dbReference type="Pfam" id="PF01037">
    <property type="entry name" value="AsnC_trans_reg"/>
    <property type="match status" value="1"/>
</dbReference>
<dbReference type="PANTHER" id="PTHR30154">
    <property type="entry name" value="LEUCINE-RESPONSIVE REGULATORY PROTEIN"/>
    <property type="match status" value="1"/>
</dbReference>
<evidence type="ECO:0000256" key="3">
    <source>
        <dbReference type="ARBA" id="ARBA00023163"/>
    </source>
</evidence>
<dbReference type="InterPro" id="IPR011991">
    <property type="entry name" value="ArsR-like_HTH"/>
</dbReference>
<dbReference type="InterPro" id="IPR036390">
    <property type="entry name" value="WH_DNA-bd_sf"/>
</dbReference>
<feature type="domain" description="HTH asnC-type" evidence="4">
    <location>
        <begin position="36"/>
        <end position="97"/>
    </location>
</feature>
<dbReference type="EMBL" id="LT629695">
    <property type="protein sequence ID" value="SDH92624.1"/>
    <property type="molecule type" value="Genomic_DNA"/>
</dbReference>
<dbReference type="GO" id="GO:0005829">
    <property type="term" value="C:cytosol"/>
    <property type="evidence" value="ECO:0007669"/>
    <property type="project" value="TreeGrafter"/>
</dbReference>
<dbReference type="InterPro" id="IPR000485">
    <property type="entry name" value="AsnC-type_HTH_dom"/>
</dbReference>
<reference evidence="6" key="1">
    <citation type="submission" date="2016-10" db="EMBL/GenBank/DDBJ databases">
        <authorList>
            <person name="Varghese N."/>
            <person name="Submissions S."/>
        </authorList>
    </citation>
    <scope>NUCLEOTIDE SEQUENCE [LARGE SCALE GENOMIC DNA]</scope>
    <source>
        <strain evidence="6">DSM 22002</strain>
    </source>
</reference>
<dbReference type="InterPro" id="IPR036388">
    <property type="entry name" value="WH-like_DNA-bd_sf"/>
</dbReference>
<dbReference type="SUPFAM" id="SSF46785">
    <property type="entry name" value="Winged helix' DNA-binding domain"/>
    <property type="match status" value="1"/>
</dbReference>
<dbReference type="Proteomes" id="UP000198822">
    <property type="component" value="Chromosome I"/>
</dbReference>
<evidence type="ECO:0000256" key="1">
    <source>
        <dbReference type="ARBA" id="ARBA00023015"/>
    </source>
</evidence>
<organism evidence="5 6">
    <name type="scientific">Agrococcus jejuensis</name>
    <dbReference type="NCBI Taxonomy" id="399736"/>
    <lineage>
        <taxon>Bacteria</taxon>
        <taxon>Bacillati</taxon>
        <taxon>Actinomycetota</taxon>
        <taxon>Actinomycetes</taxon>
        <taxon>Micrococcales</taxon>
        <taxon>Microbacteriaceae</taxon>
        <taxon>Agrococcus</taxon>
    </lineage>
</organism>
<gene>
    <name evidence="5" type="ORF">SAMN04489720_2887</name>
</gene>
<evidence type="ECO:0000259" key="4">
    <source>
        <dbReference type="PROSITE" id="PS50956"/>
    </source>
</evidence>
<dbReference type="PROSITE" id="PS50956">
    <property type="entry name" value="HTH_ASNC_2"/>
    <property type="match status" value="1"/>
</dbReference>
<sequence length="180" mass="19828">MPTIDADPEEFHGVLATMPSISWNHRHMPAKIPFEPDSVDTAILDALQRDGRQSIADLARRIRMSHSATAERMRRLEESGVITGYGAQVDPERLGYAILAYLRLRYPSSVYEPLHALIADLPEVVEAHHVTGDDCFIMKVVATSMRHLEQVSGRVGTLGSVTTSVVYSSPLPSRAVLPPT</sequence>
<proteinExistence type="predicted"/>
<dbReference type="InterPro" id="IPR019888">
    <property type="entry name" value="Tscrpt_reg_AsnC-like"/>
</dbReference>
<keyword evidence="3" id="KW-0804">Transcription</keyword>
<dbReference type="GO" id="GO:0043565">
    <property type="term" value="F:sequence-specific DNA binding"/>
    <property type="evidence" value="ECO:0007669"/>
    <property type="project" value="InterPro"/>
</dbReference>
<dbReference type="CDD" id="cd00090">
    <property type="entry name" value="HTH_ARSR"/>
    <property type="match status" value="1"/>
</dbReference>
<dbReference type="SMART" id="SM00344">
    <property type="entry name" value="HTH_ASNC"/>
    <property type="match status" value="1"/>
</dbReference>
<evidence type="ECO:0000313" key="5">
    <source>
        <dbReference type="EMBL" id="SDH92624.1"/>
    </source>
</evidence>
<protein>
    <submittedName>
        <fullName evidence="5">Transcriptional regulator, AsnC family</fullName>
    </submittedName>
</protein>
<dbReference type="Pfam" id="PF13412">
    <property type="entry name" value="HTH_24"/>
    <property type="match status" value="1"/>
</dbReference>
<dbReference type="PRINTS" id="PR00033">
    <property type="entry name" value="HTHASNC"/>
</dbReference>
<dbReference type="PANTHER" id="PTHR30154:SF53">
    <property type="entry name" value="HTH-TYPE TRANSCRIPTIONAL REGULATOR LRPC"/>
    <property type="match status" value="1"/>
</dbReference>
<dbReference type="InterPro" id="IPR019887">
    <property type="entry name" value="Tscrpt_reg_AsnC/Lrp_C"/>
</dbReference>
<dbReference type="AlphaFoldDB" id="A0A1G8GDZ2"/>
<keyword evidence="6" id="KW-1185">Reference proteome</keyword>
<dbReference type="Gene3D" id="1.10.10.10">
    <property type="entry name" value="Winged helix-like DNA-binding domain superfamily/Winged helix DNA-binding domain"/>
    <property type="match status" value="1"/>
</dbReference>
<evidence type="ECO:0000256" key="2">
    <source>
        <dbReference type="ARBA" id="ARBA00023125"/>
    </source>
</evidence>
<dbReference type="STRING" id="399736.SAMN04489720_2887"/>
<dbReference type="SUPFAM" id="SSF54909">
    <property type="entry name" value="Dimeric alpha+beta barrel"/>
    <property type="match status" value="1"/>
</dbReference>
<dbReference type="Gene3D" id="3.30.70.920">
    <property type="match status" value="1"/>
</dbReference>
<dbReference type="FunFam" id="3.30.70.920:FF:000010">
    <property type="entry name" value="ArsR family transcriptional regulator"/>
    <property type="match status" value="1"/>
</dbReference>
<keyword evidence="1" id="KW-0805">Transcription regulation</keyword>
<dbReference type="GO" id="GO:0043200">
    <property type="term" value="P:response to amino acid"/>
    <property type="evidence" value="ECO:0007669"/>
    <property type="project" value="TreeGrafter"/>
</dbReference>
<name>A0A1G8GDZ2_9MICO</name>
<keyword evidence="2" id="KW-0238">DNA-binding</keyword>